<feature type="region of interest" description="Disordered" evidence="7">
    <location>
        <begin position="235"/>
        <end position="270"/>
    </location>
</feature>
<dbReference type="EMBL" id="CADCWI010000005">
    <property type="protein sequence ID" value="CAA9540412.1"/>
    <property type="molecule type" value="Genomic_DNA"/>
</dbReference>
<evidence type="ECO:0000313" key="8">
    <source>
        <dbReference type="EMBL" id="CAA9540412.1"/>
    </source>
</evidence>
<comment type="function">
    <text evidence="6">Specifically methylates the N7 position of a guanine in 16S rRNA.</text>
</comment>
<feature type="binding site" evidence="6">
    <location>
        <position position="162"/>
    </location>
    <ligand>
        <name>S-adenosyl-L-methionine</name>
        <dbReference type="ChEBI" id="CHEBI:59789"/>
    </ligand>
</feature>
<feature type="binding site" evidence="6">
    <location>
        <begin position="115"/>
        <end position="117"/>
    </location>
    <ligand>
        <name>S-adenosyl-L-methionine</name>
        <dbReference type="ChEBI" id="CHEBI:59789"/>
    </ligand>
</feature>
<evidence type="ECO:0000256" key="3">
    <source>
        <dbReference type="ARBA" id="ARBA00022603"/>
    </source>
</evidence>
<dbReference type="CDD" id="cd02440">
    <property type="entry name" value="AdoMet_MTases"/>
    <property type="match status" value="1"/>
</dbReference>
<evidence type="ECO:0000256" key="5">
    <source>
        <dbReference type="ARBA" id="ARBA00022691"/>
    </source>
</evidence>
<keyword evidence="3 6" id="KW-0489">Methyltransferase</keyword>
<feature type="binding site" evidence="6">
    <location>
        <begin position="143"/>
        <end position="144"/>
    </location>
    <ligand>
        <name>S-adenosyl-L-methionine</name>
        <dbReference type="ChEBI" id="CHEBI:59789"/>
    </ligand>
</feature>
<comment type="subcellular location">
    <subcellularLocation>
        <location evidence="6">Cytoplasm</location>
    </subcellularLocation>
</comment>
<dbReference type="Gene3D" id="3.40.50.150">
    <property type="entry name" value="Vaccinia Virus protein VP39"/>
    <property type="match status" value="1"/>
</dbReference>
<dbReference type="NCBIfam" id="TIGR00138">
    <property type="entry name" value="rsmG_gidB"/>
    <property type="match status" value="1"/>
</dbReference>
<keyword evidence="1 6" id="KW-0963">Cytoplasm</keyword>
<dbReference type="EC" id="2.1.1.-" evidence="6"/>
<sequence>MDEEVRVGLADGGSLAKALTQNHADLVADQLRKLAGYRDALLVANQTTNLTAIRDLIGIERRLILESLRLVPPLDERLAEFASARPRLIDIGTGAGIPGIVLAIARPNLDVTLLDATRKKIAFLERTIAELDLGNARAVHGRAEEIGLDRTMRGRFDIATARAVSSIPSLMELGLPLLKRGGYLLLSKGPDIDEELEAGVRAGEILGGTVMEASFLPEAGTSIATQLVIVEKTAPTPGAYPRRSGIPSRNPLGTHSRISRPVNPDRGGDG</sequence>
<keyword evidence="2 6" id="KW-0698">rRNA processing</keyword>
<evidence type="ECO:0000256" key="4">
    <source>
        <dbReference type="ARBA" id="ARBA00022679"/>
    </source>
</evidence>
<dbReference type="GO" id="GO:0070043">
    <property type="term" value="F:rRNA (guanine-N7-)-methyltransferase activity"/>
    <property type="evidence" value="ECO:0007669"/>
    <property type="project" value="UniProtKB-UniRule"/>
</dbReference>
<dbReference type="PANTHER" id="PTHR31760">
    <property type="entry name" value="S-ADENOSYL-L-METHIONINE-DEPENDENT METHYLTRANSFERASES SUPERFAMILY PROTEIN"/>
    <property type="match status" value="1"/>
</dbReference>
<proteinExistence type="inferred from homology"/>
<feature type="binding site" evidence="6">
    <location>
        <position position="92"/>
    </location>
    <ligand>
        <name>S-adenosyl-L-methionine</name>
        <dbReference type="ChEBI" id="CHEBI:59789"/>
    </ligand>
</feature>
<dbReference type="FunFam" id="3.40.50.150:FF:000041">
    <property type="entry name" value="Ribosomal RNA small subunit methyltransferase G"/>
    <property type="match status" value="1"/>
</dbReference>
<dbReference type="InterPro" id="IPR003682">
    <property type="entry name" value="rRNA_ssu_MeTfrase_G"/>
</dbReference>
<evidence type="ECO:0000256" key="7">
    <source>
        <dbReference type="SAM" id="MobiDB-lite"/>
    </source>
</evidence>
<accession>A0A6J4U436</accession>
<reference evidence="8" key="1">
    <citation type="submission" date="2020-02" db="EMBL/GenBank/DDBJ databases">
        <authorList>
            <person name="Meier V. D."/>
        </authorList>
    </citation>
    <scope>NUCLEOTIDE SEQUENCE</scope>
    <source>
        <strain evidence="8">AVDCRST_MAG43</strain>
    </source>
</reference>
<keyword evidence="5 6" id="KW-0949">S-adenosyl-L-methionine</keyword>
<evidence type="ECO:0000256" key="2">
    <source>
        <dbReference type="ARBA" id="ARBA00022552"/>
    </source>
</evidence>
<evidence type="ECO:0000256" key="1">
    <source>
        <dbReference type="ARBA" id="ARBA00022490"/>
    </source>
</evidence>
<dbReference type="HAMAP" id="MF_00074">
    <property type="entry name" value="16SrRNA_methyltr_G"/>
    <property type="match status" value="1"/>
</dbReference>
<organism evidence="8">
    <name type="scientific">uncultured Thermomicrobiales bacterium</name>
    <dbReference type="NCBI Taxonomy" id="1645740"/>
    <lineage>
        <taxon>Bacteria</taxon>
        <taxon>Pseudomonadati</taxon>
        <taxon>Thermomicrobiota</taxon>
        <taxon>Thermomicrobia</taxon>
        <taxon>Thermomicrobiales</taxon>
        <taxon>environmental samples</taxon>
    </lineage>
</organism>
<keyword evidence="4 6" id="KW-0808">Transferase</keyword>
<dbReference type="PIRSF" id="PIRSF003078">
    <property type="entry name" value="GidB"/>
    <property type="match status" value="1"/>
</dbReference>
<dbReference type="SUPFAM" id="SSF53335">
    <property type="entry name" value="S-adenosyl-L-methionine-dependent methyltransferases"/>
    <property type="match status" value="1"/>
</dbReference>
<dbReference type="Pfam" id="PF02527">
    <property type="entry name" value="GidB"/>
    <property type="match status" value="1"/>
</dbReference>
<dbReference type="PANTHER" id="PTHR31760:SF0">
    <property type="entry name" value="S-ADENOSYL-L-METHIONINE-DEPENDENT METHYLTRANSFERASES SUPERFAMILY PROTEIN"/>
    <property type="match status" value="1"/>
</dbReference>
<dbReference type="GO" id="GO:0005829">
    <property type="term" value="C:cytosol"/>
    <property type="evidence" value="ECO:0007669"/>
    <property type="project" value="TreeGrafter"/>
</dbReference>
<dbReference type="InterPro" id="IPR029063">
    <property type="entry name" value="SAM-dependent_MTases_sf"/>
</dbReference>
<evidence type="ECO:0000256" key="6">
    <source>
        <dbReference type="HAMAP-Rule" id="MF_00074"/>
    </source>
</evidence>
<name>A0A6J4U436_9BACT</name>
<comment type="caution">
    <text evidence="6">Lacks conserved residue(s) required for the propagation of feature annotation.</text>
</comment>
<comment type="similarity">
    <text evidence="6">Belongs to the methyltransferase superfamily. RNA methyltransferase RsmG family.</text>
</comment>
<protein>
    <recommendedName>
        <fullName evidence="6">Ribosomal RNA small subunit methyltransferase G</fullName>
        <ecNumber evidence="6">2.1.1.-</ecNumber>
    </recommendedName>
    <alternativeName>
        <fullName evidence="6">16S rRNA 7-methylguanosine methyltransferase</fullName>
        <shortName evidence="6">16S rRNA m7G methyltransferase</shortName>
    </alternativeName>
</protein>
<dbReference type="AlphaFoldDB" id="A0A6J4U436"/>
<gene>
    <name evidence="6" type="primary">rsmG</name>
    <name evidence="8" type="ORF">AVDCRST_MAG43-90</name>
</gene>